<evidence type="ECO:0000313" key="3">
    <source>
        <dbReference type="EMBL" id="KAA0155526.1"/>
    </source>
</evidence>
<dbReference type="EMBL" id="VLTM01000087">
    <property type="protein sequence ID" value="KAA0155526.1"/>
    <property type="molecule type" value="Genomic_DNA"/>
</dbReference>
<dbReference type="Proteomes" id="UP000322899">
    <property type="component" value="Unassembled WGS sequence"/>
</dbReference>
<dbReference type="Proteomes" id="UP000324907">
    <property type="component" value="Unassembled WGS sequence"/>
</dbReference>
<evidence type="ECO:0000313" key="2">
    <source>
        <dbReference type="EMBL" id="KAA0154302.1"/>
    </source>
</evidence>
<dbReference type="AlphaFoldDB" id="A0A5A8CMS2"/>
<dbReference type="EMBL" id="VLTO01000063">
    <property type="protein sequence ID" value="KAA0170147.1"/>
    <property type="molecule type" value="Genomic_DNA"/>
</dbReference>
<dbReference type="Proteomes" id="UP000323011">
    <property type="component" value="Unassembled WGS sequence"/>
</dbReference>
<proteinExistence type="predicted"/>
<accession>A0A5A8CMS2</accession>
<evidence type="ECO:0000313" key="8">
    <source>
        <dbReference type="Proteomes" id="UP000325113"/>
    </source>
</evidence>
<dbReference type="Proteomes" id="UP000325113">
    <property type="component" value="Unassembled WGS sequence"/>
</dbReference>
<name>A0A5A8CMS2_CAFRO</name>
<evidence type="ECO:0000313" key="6">
    <source>
        <dbReference type="Proteomes" id="UP000323011"/>
    </source>
</evidence>
<dbReference type="EMBL" id="VLTL01000192">
    <property type="protein sequence ID" value="KAA0154169.1"/>
    <property type="molecule type" value="Genomic_DNA"/>
</dbReference>
<dbReference type="EMBL" id="VLTN01000012">
    <property type="protein sequence ID" value="KAA0154302.1"/>
    <property type="molecule type" value="Genomic_DNA"/>
</dbReference>
<evidence type="ECO:0000313" key="4">
    <source>
        <dbReference type="EMBL" id="KAA0170147.1"/>
    </source>
</evidence>
<sequence>MRACAIGGRLAVAARRVAASTPVTCVARRALVLPSGFTVPDDDAGLEKDKYPEMLEAAKDSPLSEFVANESWRRTPRFYTRLAHAFHSEGIVLWHRLEMLESATELATATVAFGAKRLDNELLGSYLAHRLSSKVDSLSATELATASVALVRVGAPAASPVWAAMGKRAKAVDADLTEPQRRRISSVLSWANVE</sequence>
<organism evidence="2 6">
    <name type="scientific">Cafeteria roenbergensis</name>
    <name type="common">Marine flagellate</name>
    <dbReference type="NCBI Taxonomy" id="33653"/>
    <lineage>
        <taxon>Eukaryota</taxon>
        <taxon>Sar</taxon>
        <taxon>Stramenopiles</taxon>
        <taxon>Bigyra</taxon>
        <taxon>Opalozoa</taxon>
        <taxon>Bicosoecida</taxon>
        <taxon>Cafeteriaceae</taxon>
        <taxon>Cafeteria</taxon>
    </lineage>
</organism>
<evidence type="ECO:0000313" key="7">
    <source>
        <dbReference type="Proteomes" id="UP000324907"/>
    </source>
</evidence>
<comment type="caution">
    <text evidence="2">The sequence shown here is derived from an EMBL/GenBank/DDBJ whole genome shotgun (WGS) entry which is preliminary data.</text>
</comment>
<keyword evidence="6" id="KW-1185">Reference proteome</keyword>
<evidence type="ECO:0000313" key="5">
    <source>
        <dbReference type="Proteomes" id="UP000322899"/>
    </source>
</evidence>
<gene>
    <name evidence="4" type="ORF">FNF27_06739</name>
    <name evidence="1" type="ORF">FNF28_06854</name>
    <name evidence="2" type="ORF">FNF29_02522</name>
    <name evidence="3" type="ORF">FNF31_06065</name>
</gene>
<protein>
    <submittedName>
        <fullName evidence="2">Uncharacterized protein</fullName>
    </submittedName>
</protein>
<reference evidence="5 6" key="1">
    <citation type="submission" date="2019-07" db="EMBL/GenBank/DDBJ databases">
        <title>Genomes of Cafeteria roenbergensis.</title>
        <authorList>
            <person name="Fischer M.G."/>
            <person name="Hackl T."/>
            <person name="Roman M."/>
        </authorList>
    </citation>
    <scope>NUCLEOTIDE SEQUENCE [LARGE SCALE GENOMIC DNA]</scope>
    <source>
        <strain evidence="2 6">BVI</strain>
        <strain evidence="3 8">Cflag</strain>
        <strain evidence="4 5">E4-10P</strain>
        <strain evidence="1 7">RCC970-E3</strain>
    </source>
</reference>
<evidence type="ECO:0000313" key="1">
    <source>
        <dbReference type="EMBL" id="KAA0154169.1"/>
    </source>
</evidence>